<evidence type="ECO:0000313" key="3">
    <source>
        <dbReference type="Proteomes" id="UP001275084"/>
    </source>
</evidence>
<evidence type="ECO:0000313" key="2">
    <source>
        <dbReference type="EMBL" id="KAK3352412.1"/>
    </source>
</evidence>
<evidence type="ECO:0000256" key="1">
    <source>
        <dbReference type="SAM" id="Phobius"/>
    </source>
</evidence>
<organism evidence="2 3">
    <name type="scientific">Lasiosphaeria hispida</name>
    <dbReference type="NCBI Taxonomy" id="260671"/>
    <lineage>
        <taxon>Eukaryota</taxon>
        <taxon>Fungi</taxon>
        <taxon>Dikarya</taxon>
        <taxon>Ascomycota</taxon>
        <taxon>Pezizomycotina</taxon>
        <taxon>Sordariomycetes</taxon>
        <taxon>Sordariomycetidae</taxon>
        <taxon>Sordariales</taxon>
        <taxon>Lasiosphaeriaceae</taxon>
        <taxon>Lasiosphaeria</taxon>
    </lineage>
</organism>
<name>A0AAJ0HGT8_9PEZI</name>
<feature type="transmembrane region" description="Helical" evidence="1">
    <location>
        <begin position="12"/>
        <end position="38"/>
    </location>
</feature>
<keyword evidence="1" id="KW-0472">Membrane</keyword>
<dbReference type="AlphaFoldDB" id="A0AAJ0HGT8"/>
<comment type="caution">
    <text evidence="2">The sequence shown here is derived from an EMBL/GenBank/DDBJ whole genome shotgun (WGS) entry which is preliminary data.</text>
</comment>
<sequence length="258" mass="26941">MPGQRTRGGGAIAINLVATTLLAILLGLGVFVSLRPVIFASRSSAGWSTLTNVSPSSWNVGVVIVGTAVGIIASIAVSSHDAFLSRLELASPKGVPAIFLRPLTAKRGLEQLLKGRLAPERTALVLLTLATALTSAATVALFSVQTTIKEVTNPFPSFPLALLNASFFKSVDGGVFSLGPTVDSRPTIPALSSFLYRSAFINGQIAQLGEHLTAARDPQGFLPYEGSLGETAYKDLWTSGVGINIQSYLTNHGPPPST</sequence>
<gene>
    <name evidence="2" type="ORF">B0T25DRAFT_185474</name>
</gene>
<feature type="transmembrane region" description="Helical" evidence="1">
    <location>
        <begin position="58"/>
        <end position="77"/>
    </location>
</feature>
<reference evidence="2" key="1">
    <citation type="journal article" date="2023" name="Mol. Phylogenet. Evol.">
        <title>Genome-scale phylogeny and comparative genomics of the fungal order Sordariales.</title>
        <authorList>
            <person name="Hensen N."/>
            <person name="Bonometti L."/>
            <person name="Westerberg I."/>
            <person name="Brannstrom I.O."/>
            <person name="Guillou S."/>
            <person name="Cros-Aarteil S."/>
            <person name="Calhoun S."/>
            <person name="Haridas S."/>
            <person name="Kuo A."/>
            <person name="Mondo S."/>
            <person name="Pangilinan J."/>
            <person name="Riley R."/>
            <person name="LaButti K."/>
            <person name="Andreopoulos B."/>
            <person name="Lipzen A."/>
            <person name="Chen C."/>
            <person name="Yan M."/>
            <person name="Daum C."/>
            <person name="Ng V."/>
            <person name="Clum A."/>
            <person name="Steindorff A."/>
            <person name="Ohm R.A."/>
            <person name="Martin F."/>
            <person name="Silar P."/>
            <person name="Natvig D.O."/>
            <person name="Lalanne C."/>
            <person name="Gautier V."/>
            <person name="Ament-Velasquez S.L."/>
            <person name="Kruys A."/>
            <person name="Hutchinson M.I."/>
            <person name="Powell A.J."/>
            <person name="Barry K."/>
            <person name="Miller A.N."/>
            <person name="Grigoriev I.V."/>
            <person name="Debuchy R."/>
            <person name="Gladieux P."/>
            <person name="Hiltunen Thoren M."/>
            <person name="Johannesson H."/>
        </authorList>
    </citation>
    <scope>NUCLEOTIDE SEQUENCE</scope>
    <source>
        <strain evidence="2">CBS 955.72</strain>
    </source>
</reference>
<dbReference type="EMBL" id="JAUIQD010000004">
    <property type="protein sequence ID" value="KAK3352412.1"/>
    <property type="molecule type" value="Genomic_DNA"/>
</dbReference>
<dbReference type="Proteomes" id="UP001275084">
    <property type="component" value="Unassembled WGS sequence"/>
</dbReference>
<keyword evidence="3" id="KW-1185">Reference proteome</keyword>
<feature type="transmembrane region" description="Helical" evidence="1">
    <location>
        <begin position="123"/>
        <end position="144"/>
    </location>
</feature>
<keyword evidence="1" id="KW-1133">Transmembrane helix</keyword>
<keyword evidence="1" id="KW-0812">Transmembrane</keyword>
<proteinExistence type="predicted"/>
<accession>A0AAJ0HGT8</accession>
<protein>
    <submittedName>
        <fullName evidence="2">Uncharacterized protein</fullName>
    </submittedName>
</protein>
<reference evidence="2" key="2">
    <citation type="submission" date="2023-06" db="EMBL/GenBank/DDBJ databases">
        <authorList>
            <consortium name="Lawrence Berkeley National Laboratory"/>
            <person name="Haridas S."/>
            <person name="Hensen N."/>
            <person name="Bonometti L."/>
            <person name="Westerberg I."/>
            <person name="Brannstrom I.O."/>
            <person name="Guillou S."/>
            <person name="Cros-Aarteil S."/>
            <person name="Calhoun S."/>
            <person name="Kuo A."/>
            <person name="Mondo S."/>
            <person name="Pangilinan J."/>
            <person name="Riley R."/>
            <person name="Labutti K."/>
            <person name="Andreopoulos B."/>
            <person name="Lipzen A."/>
            <person name="Chen C."/>
            <person name="Yanf M."/>
            <person name="Daum C."/>
            <person name="Ng V."/>
            <person name="Clum A."/>
            <person name="Steindorff A."/>
            <person name="Ohm R."/>
            <person name="Martin F."/>
            <person name="Silar P."/>
            <person name="Natvig D."/>
            <person name="Lalanne C."/>
            <person name="Gautier V."/>
            <person name="Ament-Velasquez S.L."/>
            <person name="Kruys A."/>
            <person name="Hutchinson M.I."/>
            <person name="Powell A.J."/>
            <person name="Barry K."/>
            <person name="Miller A.N."/>
            <person name="Grigoriev I.V."/>
            <person name="Debuchy R."/>
            <person name="Gladieux P."/>
            <person name="Thoren M.H."/>
            <person name="Johannesson H."/>
        </authorList>
    </citation>
    <scope>NUCLEOTIDE SEQUENCE</scope>
    <source>
        <strain evidence="2">CBS 955.72</strain>
    </source>
</reference>